<comment type="caution">
    <text evidence="7">The sequence shown here is derived from an EMBL/GenBank/DDBJ whole genome shotgun (WGS) entry which is preliminary data.</text>
</comment>
<sequence>MHQHSADCHHPHTIATHTIDPQAKQTQLAIALLLIGGFAIAELIVGLTSDSLALIAEAGHMAADSVALLLALLATRLAQRPKRSLLSDSLTDIVATPLAPQPVAAWETWAALLNGLGLVAIALWIGWEALQRLQTPPETIASLPMLLTAGIGLAVNSANIALLHRGSDHDLNLRGAFLHVLADAISCIGVILAAIAVATLHWLWADGAISLFVAGIILIGAVPLVVQSFKRLAGEGGKE</sequence>
<dbReference type="Proteomes" id="UP001476950">
    <property type="component" value="Unassembled WGS sequence"/>
</dbReference>
<dbReference type="RefSeq" id="WP_190446935.1">
    <property type="nucleotide sequence ID" value="NZ_JAMPLM010000014.1"/>
</dbReference>
<feature type="transmembrane region" description="Helical" evidence="5">
    <location>
        <begin position="139"/>
        <end position="164"/>
    </location>
</feature>
<keyword evidence="3 5" id="KW-1133">Transmembrane helix</keyword>
<dbReference type="PANTHER" id="PTHR11562">
    <property type="entry name" value="CATION EFFLUX PROTEIN/ ZINC TRANSPORTER"/>
    <property type="match status" value="1"/>
</dbReference>
<feature type="transmembrane region" description="Helical" evidence="5">
    <location>
        <begin position="53"/>
        <end position="74"/>
    </location>
</feature>
<feature type="domain" description="Cation efflux protein transmembrane" evidence="6">
    <location>
        <begin position="106"/>
        <end position="232"/>
    </location>
</feature>
<feature type="transmembrane region" description="Helical" evidence="5">
    <location>
        <begin position="176"/>
        <end position="202"/>
    </location>
</feature>
<dbReference type="InterPro" id="IPR050681">
    <property type="entry name" value="CDF/SLC30A"/>
</dbReference>
<evidence type="ECO:0000313" key="7">
    <source>
        <dbReference type="EMBL" id="MEP1059927.1"/>
    </source>
</evidence>
<feature type="transmembrane region" description="Helical" evidence="5">
    <location>
        <begin position="28"/>
        <end position="47"/>
    </location>
</feature>
<feature type="transmembrane region" description="Helical" evidence="5">
    <location>
        <begin position="208"/>
        <end position="226"/>
    </location>
</feature>
<dbReference type="InterPro" id="IPR002524">
    <property type="entry name" value="Cation_efflux"/>
</dbReference>
<evidence type="ECO:0000256" key="3">
    <source>
        <dbReference type="ARBA" id="ARBA00022989"/>
    </source>
</evidence>
<evidence type="ECO:0000256" key="4">
    <source>
        <dbReference type="ARBA" id="ARBA00023136"/>
    </source>
</evidence>
<protein>
    <submittedName>
        <fullName evidence="7">Cation diffusion facilitator family transporter</fullName>
    </submittedName>
</protein>
<evidence type="ECO:0000256" key="5">
    <source>
        <dbReference type="SAM" id="Phobius"/>
    </source>
</evidence>
<dbReference type="EMBL" id="JAMPLM010000014">
    <property type="protein sequence ID" value="MEP1059927.1"/>
    <property type="molecule type" value="Genomic_DNA"/>
</dbReference>
<reference evidence="7 8" key="1">
    <citation type="submission" date="2022-04" db="EMBL/GenBank/DDBJ databases">
        <title>Positive selection, recombination, and allopatry shape intraspecific diversity of widespread and dominant cyanobacteria.</title>
        <authorList>
            <person name="Wei J."/>
            <person name="Shu W."/>
            <person name="Hu C."/>
        </authorList>
    </citation>
    <scope>NUCLEOTIDE SEQUENCE [LARGE SCALE GENOMIC DNA]</scope>
    <source>
        <strain evidence="7 8">AS-A4</strain>
    </source>
</reference>
<dbReference type="SUPFAM" id="SSF161111">
    <property type="entry name" value="Cation efflux protein transmembrane domain-like"/>
    <property type="match status" value="1"/>
</dbReference>
<feature type="transmembrane region" description="Helical" evidence="5">
    <location>
        <begin position="109"/>
        <end position="127"/>
    </location>
</feature>
<proteinExistence type="predicted"/>
<name>A0ABV0KLC2_9CYAN</name>
<dbReference type="InterPro" id="IPR058533">
    <property type="entry name" value="Cation_efflux_TM"/>
</dbReference>
<dbReference type="Pfam" id="PF01545">
    <property type="entry name" value="Cation_efflux"/>
    <property type="match status" value="2"/>
</dbReference>
<keyword evidence="8" id="KW-1185">Reference proteome</keyword>
<evidence type="ECO:0000256" key="2">
    <source>
        <dbReference type="ARBA" id="ARBA00022692"/>
    </source>
</evidence>
<evidence type="ECO:0000256" key="1">
    <source>
        <dbReference type="ARBA" id="ARBA00004141"/>
    </source>
</evidence>
<feature type="domain" description="Cation efflux protein transmembrane" evidence="6">
    <location>
        <begin position="29"/>
        <end position="82"/>
    </location>
</feature>
<evidence type="ECO:0000313" key="8">
    <source>
        <dbReference type="Proteomes" id="UP001476950"/>
    </source>
</evidence>
<dbReference type="PANTHER" id="PTHR11562:SF17">
    <property type="entry name" value="RE54080P-RELATED"/>
    <property type="match status" value="1"/>
</dbReference>
<accession>A0ABV0KLC2</accession>
<gene>
    <name evidence="7" type="ORF">NDI38_15920</name>
</gene>
<dbReference type="NCBIfam" id="TIGR01297">
    <property type="entry name" value="CDF"/>
    <property type="match status" value="1"/>
</dbReference>
<keyword evidence="2 5" id="KW-0812">Transmembrane</keyword>
<organism evidence="7 8">
    <name type="scientific">Stenomitos frigidus AS-A4</name>
    <dbReference type="NCBI Taxonomy" id="2933935"/>
    <lineage>
        <taxon>Bacteria</taxon>
        <taxon>Bacillati</taxon>
        <taxon>Cyanobacteriota</taxon>
        <taxon>Cyanophyceae</taxon>
        <taxon>Leptolyngbyales</taxon>
        <taxon>Leptolyngbyaceae</taxon>
        <taxon>Stenomitos</taxon>
    </lineage>
</organism>
<keyword evidence="4 5" id="KW-0472">Membrane</keyword>
<dbReference type="InterPro" id="IPR027469">
    <property type="entry name" value="Cation_efflux_TMD_sf"/>
</dbReference>
<comment type="subcellular location">
    <subcellularLocation>
        <location evidence="1">Membrane</location>
        <topology evidence="1">Multi-pass membrane protein</topology>
    </subcellularLocation>
</comment>
<evidence type="ECO:0000259" key="6">
    <source>
        <dbReference type="Pfam" id="PF01545"/>
    </source>
</evidence>
<dbReference type="Gene3D" id="1.20.1510.10">
    <property type="entry name" value="Cation efflux protein transmembrane domain"/>
    <property type="match status" value="1"/>
</dbReference>